<gene>
    <name evidence="2" type="ORF">ACZ11_10330</name>
</gene>
<organism evidence="2 3">
    <name type="scientific">Lysinibacillus xylanilyticus</name>
    <dbReference type="NCBI Taxonomy" id="582475"/>
    <lineage>
        <taxon>Bacteria</taxon>
        <taxon>Bacillati</taxon>
        <taxon>Bacillota</taxon>
        <taxon>Bacilli</taxon>
        <taxon>Bacillales</taxon>
        <taxon>Bacillaceae</taxon>
        <taxon>Lysinibacillus</taxon>
    </lineage>
</organism>
<dbReference type="PATRIC" id="fig|582475.4.peg.1654"/>
<dbReference type="Gene3D" id="3.30.565.40">
    <property type="entry name" value="Fervidobacterium nodosum Rt17-B1 like"/>
    <property type="match status" value="1"/>
</dbReference>
<evidence type="ECO:0000313" key="2">
    <source>
        <dbReference type="EMBL" id="KMY32509.1"/>
    </source>
</evidence>
<comment type="caution">
    <text evidence="2">The sequence shown here is derived from an EMBL/GenBank/DDBJ whole genome shotgun (WGS) entry which is preliminary data.</text>
</comment>
<name>A0A0K9FDC7_9BACI</name>
<evidence type="ECO:0000313" key="3">
    <source>
        <dbReference type="Proteomes" id="UP000037326"/>
    </source>
</evidence>
<sequence>MMDDKLMEMKKEYDNIPIPEELDFVVRQAIKQGMNQQMKNKKNHKKLPKKLTAGVAAAALFFVVGVNTSEPFAASVKDVPVIGSLAKVVSFREFKEEDKTYKADIKVPALQGLENTEFEASLNKKYMVEAQAQFEAFKEDMKYVESVGGGHIGVEGGYEVKTDNDQILAIERYEISTSNGYSARQFDTIDKKNELLISLPSLFKDENYIYNISNNIIDQMIANYKKDSSNYYWVAGIVEKPEEVSFVKIDRNQSFYINNEGKLVICFDKYEVAPGAMGALEFIIPTEVIKDDLESNTYFK</sequence>
<proteinExistence type="predicted"/>
<accession>A0A0K9FDC7</accession>
<dbReference type="InterPro" id="IPR037126">
    <property type="entry name" value="PdaC/RsiV-like_sf"/>
</dbReference>
<dbReference type="Pfam" id="PF11738">
    <property type="entry name" value="DUF3298"/>
    <property type="match status" value="1"/>
</dbReference>
<dbReference type="InterPro" id="IPR021729">
    <property type="entry name" value="DUF3298"/>
</dbReference>
<dbReference type="Gene3D" id="3.90.640.20">
    <property type="entry name" value="Heat-shock cognate protein, ATPase"/>
    <property type="match status" value="1"/>
</dbReference>
<evidence type="ECO:0000259" key="1">
    <source>
        <dbReference type="Pfam" id="PF11738"/>
    </source>
</evidence>
<protein>
    <submittedName>
        <fullName evidence="2">Anti-sigma factor</fullName>
    </submittedName>
</protein>
<dbReference type="Proteomes" id="UP000037326">
    <property type="component" value="Unassembled WGS sequence"/>
</dbReference>
<dbReference type="EMBL" id="LFXJ01000005">
    <property type="protein sequence ID" value="KMY32509.1"/>
    <property type="molecule type" value="Genomic_DNA"/>
</dbReference>
<reference evidence="3" key="1">
    <citation type="submission" date="2015-07" db="EMBL/GenBank/DDBJ databases">
        <authorList>
            <person name="Liu B."/>
            <person name="Wang J."/>
            <person name="Zhu Y."/>
            <person name="Liu G."/>
            <person name="Chen Q."/>
            <person name="Lan J."/>
            <person name="Che J."/>
            <person name="Ge C."/>
            <person name="Shi H."/>
            <person name="Pan Z."/>
            <person name="Liu X."/>
        </authorList>
    </citation>
    <scope>NUCLEOTIDE SEQUENCE [LARGE SCALE GENOMIC DNA]</scope>
    <source>
        <strain evidence="3">DSM 23493</strain>
    </source>
</reference>
<dbReference type="AlphaFoldDB" id="A0A0K9FDC7"/>
<feature type="domain" description="DUF3298" evidence="1">
    <location>
        <begin position="202"/>
        <end position="286"/>
    </location>
</feature>